<evidence type="ECO:0000256" key="5">
    <source>
        <dbReference type="ARBA" id="ARBA00023012"/>
    </source>
</evidence>
<sequence>MTNQPSKYREALQIQREISETLNKSTNLQEMLQLSLERLLDLMELETGWMFLTEDETSYELVSSYQLPPALENNRKELMHCYEGCTDCDCLQLYWKGYMNQAVNHVKCARLELAVDYDMGETRGLTHHASIPLTIRGKKLGLLNLASPGRRRFHKDELVLLETVAYQIGAAVERTRLHLQQTEEEVNATARYLVDAYANTEKINRRIGNILNRPELFNRIMQELHDHLPSWAHAAIITMERGRLAVQYSTDHHGPKEVFDVEQEVNLSQPDLVRRAYVHQQIMQDHEQPLHFSSLKGHEPLYSIAFPLFMPERPEETFGVILLSRSTSSCNHLEVGMLEGLANHLSMGIERIRLHEEWEALLVDKERNRLARDLHDSVNQKLFALSLTSRGLQGLIDKNERTITEAVLELQQLSKEALTDMRNLIWQLRPDHLDQGLIPSLTEYAQKIGINLSIEAPENLDMNQSCKESLWRIGQEALNNIQKHAGTSNATIIMQSGSRDFTMHVMDQGNGGAVEMQQSLGITSMKERTEELHGSFHIDSEYGRGTTITVHVPAHKKRGDSL</sequence>
<keyword evidence="3" id="KW-0808">Transferase</keyword>
<evidence type="ECO:0000313" key="8">
    <source>
        <dbReference type="Proteomes" id="UP000595823"/>
    </source>
</evidence>
<evidence type="ECO:0000256" key="4">
    <source>
        <dbReference type="ARBA" id="ARBA00022777"/>
    </source>
</evidence>
<dbReference type="SUPFAM" id="SSF55874">
    <property type="entry name" value="ATPase domain of HSP90 chaperone/DNA topoisomerase II/histidine kinase"/>
    <property type="match status" value="1"/>
</dbReference>
<dbReference type="InterPro" id="IPR003018">
    <property type="entry name" value="GAF"/>
</dbReference>
<organism evidence="7 8">
    <name type="scientific">Salicibibacter cibarius</name>
    <dbReference type="NCBI Taxonomy" id="2743000"/>
    <lineage>
        <taxon>Bacteria</taxon>
        <taxon>Bacillati</taxon>
        <taxon>Bacillota</taxon>
        <taxon>Bacilli</taxon>
        <taxon>Bacillales</taxon>
        <taxon>Bacillaceae</taxon>
        <taxon>Salicibibacter</taxon>
    </lineage>
</organism>
<dbReference type="InterPro" id="IPR003594">
    <property type="entry name" value="HATPase_dom"/>
</dbReference>
<protein>
    <recommendedName>
        <fullName evidence="2">histidine kinase</fullName>
        <ecNumber evidence="2">2.7.13.3</ecNumber>
    </recommendedName>
</protein>
<evidence type="ECO:0000313" key="7">
    <source>
        <dbReference type="EMBL" id="QQK76955.1"/>
    </source>
</evidence>
<keyword evidence="4 7" id="KW-0418">Kinase</keyword>
<dbReference type="PANTHER" id="PTHR24421">
    <property type="entry name" value="NITRATE/NITRITE SENSOR PROTEIN NARX-RELATED"/>
    <property type="match status" value="1"/>
</dbReference>
<dbReference type="RefSeq" id="WP_200124080.1">
    <property type="nucleotide sequence ID" value="NZ_CP054705.1"/>
</dbReference>
<evidence type="ECO:0000259" key="6">
    <source>
        <dbReference type="SMART" id="SM00065"/>
    </source>
</evidence>
<dbReference type="GO" id="GO:0016020">
    <property type="term" value="C:membrane"/>
    <property type="evidence" value="ECO:0007669"/>
    <property type="project" value="InterPro"/>
</dbReference>
<dbReference type="SMART" id="SM00065">
    <property type="entry name" value="GAF"/>
    <property type="match status" value="1"/>
</dbReference>
<dbReference type="EC" id="2.7.13.3" evidence="2"/>
<proteinExistence type="predicted"/>
<reference evidence="7 8" key="1">
    <citation type="submission" date="2020-06" db="EMBL/GenBank/DDBJ databases">
        <title>Genomic analysis of Salicibibacter sp. NKC5-3.</title>
        <authorList>
            <person name="Oh Y.J."/>
        </authorList>
    </citation>
    <scope>NUCLEOTIDE SEQUENCE [LARGE SCALE GENOMIC DNA]</scope>
    <source>
        <strain evidence="7 8">NKC5-3</strain>
    </source>
</reference>
<dbReference type="Proteomes" id="UP000595823">
    <property type="component" value="Chromosome"/>
</dbReference>
<dbReference type="Gene3D" id="3.30.450.40">
    <property type="match status" value="2"/>
</dbReference>
<dbReference type="InterPro" id="IPR011712">
    <property type="entry name" value="Sig_transdc_His_kin_sub3_dim/P"/>
</dbReference>
<keyword evidence="8" id="KW-1185">Reference proteome</keyword>
<dbReference type="Pfam" id="PF13185">
    <property type="entry name" value="GAF_2"/>
    <property type="match status" value="1"/>
</dbReference>
<dbReference type="Gene3D" id="3.30.565.10">
    <property type="entry name" value="Histidine kinase-like ATPase, C-terminal domain"/>
    <property type="match status" value="1"/>
</dbReference>
<dbReference type="InterPro" id="IPR036890">
    <property type="entry name" value="HATPase_C_sf"/>
</dbReference>
<gene>
    <name evidence="7" type="ORF">HUG15_16165</name>
</gene>
<dbReference type="EMBL" id="CP054705">
    <property type="protein sequence ID" value="QQK76955.1"/>
    <property type="molecule type" value="Genomic_DNA"/>
</dbReference>
<dbReference type="Pfam" id="PF02518">
    <property type="entry name" value="HATPase_c"/>
    <property type="match status" value="1"/>
</dbReference>
<name>A0A7T7CCI9_9BACI</name>
<dbReference type="KEGG" id="scia:HUG15_16165"/>
<dbReference type="CDD" id="cd16917">
    <property type="entry name" value="HATPase_UhpB-NarQ-NarX-like"/>
    <property type="match status" value="1"/>
</dbReference>
<evidence type="ECO:0000256" key="2">
    <source>
        <dbReference type="ARBA" id="ARBA00012438"/>
    </source>
</evidence>
<dbReference type="GO" id="GO:0000155">
    <property type="term" value="F:phosphorelay sensor kinase activity"/>
    <property type="evidence" value="ECO:0007669"/>
    <property type="project" value="InterPro"/>
</dbReference>
<accession>A0A7T7CCI9</accession>
<feature type="domain" description="GAF" evidence="6">
    <location>
        <begin position="27"/>
        <end position="182"/>
    </location>
</feature>
<dbReference type="AlphaFoldDB" id="A0A7T7CCI9"/>
<dbReference type="GO" id="GO:0046983">
    <property type="term" value="F:protein dimerization activity"/>
    <property type="evidence" value="ECO:0007669"/>
    <property type="project" value="InterPro"/>
</dbReference>
<evidence type="ECO:0000256" key="3">
    <source>
        <dbReference type="ARBA" id="ARBA00022679"/>
    </source>
</evidence>
<dbReference type="InterPro" id="IPR050482">
    <property type="entry name" value="Sensor_HK_TwoCompSys"/>
</dbReference>
<dbReference type="Gene3D" id="1.20.5.1930">
    <property type="match status" value="1"/>
</dbReference>
<dbReference type="Pfam" id="PF07730">
    <property type="entry name" value="HisKA_3"/>
    <property type="match status" value="1"/>
</dbReference>
<keyword evidence="5" id="KW-0902">Two-component regulatory system</keyword>
<dbReference type="PANTHER" id="PTHR24421:SF40">
    <property type="entry name" value="SENSOR HISTIDINE KINASE YHCY"/>
    <property type="match status" value="1"/>
</dbReference>
<dbReference type="InterPro" id="IPR029016">
    <property type="entry name" value="GAF-like_dom_sf"/>
</dbReference>
<evidence type="ECO:0000256" key="1">
    <source>
        <dbReference type="ARBA" id="ARBA00000085"/>
    </source>
</evidence>
<comment type="catalytic activity">
    <reaction evidence="1">
        <text>ATP + protein L-histidine = ADP + protein N-phospho-L-histidine.</text>
        <dbReference type="EC" id="2.7.13.3"/>
    </reaction>
</comment>
<dbReference type="SUPFAM" id="SSF55781">
    <property type="entry name" value="GAF domain-like"/>
    <property type="match status" value="2"/>
</dbReference>